<feature type="transmembrane region" description="Helical" evidence="1">
    <location>
        <begin position="42"/>
        <end position="61"/>
    </location>
</feature>
<keyword evidence="3" id="KW-1185">Reference proteome</keyword>
<dbReference type="EMBL" id="KP797973">
    <property type="protein sequence ID" value="AJQ20997.1"/>
    <property type="molecule type" value="Genomic_DNA"/>
</dbReference>
<dbReference type="Proteomes" id="UP000032405">
    <property type="component" value="Segment"/>
</dbReference>
<feature type="transmembrane region" description="Helical" evidence="1">
    <location>
        <begin position="7"/>
        <end position="30"/>
    </location>
</feature>
<dbReference type="GeneID" id="24366723"/>
<proteinExistence type="predicted"/>
<reference evidence="2 3" key="1">
    <citation type="journal article" date="2015" name="Genome Announc.">
        <title>Genome Sequence of Salmonella enterica Phage Det7.</title>
        <authorList>
            <person name="Casjens S.R."/>
            <person name="Jacobs-Sera D."/>
            <person name="Hatfull G.F."/>
            <person name="Hendrix R.W."/>
        </authorList>
    </citation>
    <scope>NUCLEOTIDE SEQUENCE [LARGE SCALE GENOMIC DNA]</scope>
</reference>
<evidence type="ECO:0000313" key="3">
    <source>
        <dbReference type="Proteomes" id="UP000032405"/>
    </source>
</evidence>
<dbReference type="KEGG" id="vg:24366723"/>
<protein>
    <submittedName>
        <fullName evidence="2">Uncharacterized protein</fullName>
    </submittedName>
</protein>
<organism evidence="2 3">
    <name type="scientific">Salmonella phage Det7</name>
    <dbReference type="NCBI Taxonomy" id="454798"/>
    <lineage>
        <taxon>Viruses</taxon>
        <taxon>Duplodnaviria</taxon>
        <taxon>Heunggongvirae</taxon>
        <taxon>Uroviricota</taxon>
        <taxon>Caudoviricetes</taxon>
        <taxon>Pantevenvirales</taxon>
        <taxon>Ackermannviridae</taxon>
        <taxon>Cvivirinae</taxon>
        <taxon>Kuttervirus</taxon>
        <taxon>Kuttervirus Det7</taxon>
    </lineage>
</organism>
<name>A0A0C5PVC1_9CAUD</name>
<accession>A0A0C5PVC1</accession>
<keyword evidence="1" id="KW-1133">Transmembrane helix</keyword>
<keyword evidence="1" id="KW-0812">Transmembrane</keyword>
<dbReference type="RefSeq" id="YP_009140355.1">
    <property type="nucleotide sequence ID" value="NC_027119.1"/>
</dbReference>
<evidence type="ECO:0000313" key="2">
    <source>
        <dbReference type="EMBL" id="AJQ20997.1"/>
    </source>
</evidence>
<gene>
    <name evidence="2" type="primary">178</name>
    <name evidence="2" type="ORF">DET7_178</name>
</gene>
<keyword evidence="1" id="KW-0472">Membrane</keyword>
<sequence>MKQMSKYFVFVGLVMCFSAMLVGVMKYLGIVELDSTEILNVYALYYLGGAILLTPFVYNIIQSFKRN</sequence>
<evidence type="ECO:0000256" key="1">
    <source>
        <dbReference type="SAM" id="Phobius"/>
    </source>
</evidence>